<accession>A0A3M0IAE2</accession>
<gene>
    <name evidence="2" type="ORF">CTZ28_11140</name>
</gene>
<proteinExistence type="predicted"/>
<keyword evidence="3" id="KW-1185">Reference proteome</keyword>
<feature type="region of interest" description="Disordered" evidence="1">
    <location>
        <begin position="30"/>
        <end position="63"/>
    </location>
</feature>
<protein>
    <submittedName>
        <fullName evidence="2">Uncharacterized protein</fullName>
    </submittedName>
</protein>
<organism evidence="2 3">
    <name type="scientific">Streptomyces shenzhenensis</name>
    <dbReference type="NCBI Taxonomy" id="943815"/>
    <lineage>
        <taxon>Bacteria</taxon>
        <taxon>Bacillati</taxon>
        <taxon>Actinomycetota</taxon>
        <taxon>Actinomycetes</taxon>
        <taxon>Kitasatosporales</taxon>
        <taxon>Streptomycetaceae</taxon>
        <taxon>Streptomyces</taxon>
    </lineage>
</organism>
<dbReference type="AlphaFoldDB" id="A0A3M0IAE2"/>
<evidence type="ECO:0000256" key="1">
    <source>
        <dbReference type="SAM" id="MobiDB-lite"/>
    </source>
</evidence>
<comment type="caution">
    <text evidence="2">The sequence shown here is derived from an EMBL/GenBank/DDBJ whole genome shotgun (WGS) entry which is preliminary data.</text>
</comment>
<dbReference type="OrthoDB" id="8588611at2"/>
<dbReference type="RefSeq" id="WP_121889152.1">
    <property type="nucleotide sequence ID" value="NZ_PENI01000005.1"/>
</dbReference>
<sequence>MTTAETDKIHSVGFAPRVLALGLSAEAVGENRAAWRPPWSKRLPREGGGPSGGRWRPPPAPRR</sequence>
<dbReference type="Proteomes" id="UP000270471">
    <property type="component" value="Unassembled WGS sequence"/>
</dbReference>
<reference evidence="2 3" key="1">
    <citation type="submission" date="2017-11" db="EMBL/GenBank/DDBJ databases">
        <title>Draft genome of actinobacteria isolated from guarana (Paullinia cupana (Mart.) Ducke.</title>
        <authorList>
            <person name="Siqueira K.A."/>
            <person name="Liotti R.G."/>
            <person name="Mendes T.A.O."/>
            <person name="Soares M.A."/>
        </authorList>
    </citation>
    <scope>NUCLEOTIDE SEQUENCE [LARGE SCALE GENOMIC DNA]</scope>
    <source>
        <strain evidence="2 3">193</strain>
    </source>
</reference>
<name>A0A3M0IAE2_9ACTN</name>
<dbReference type="EMBL" id="PENI01000005">
    <property type="protein sequence ID" value="RMB86047.1"/>
    <property type="molecule type" value="Genomic_DNA"/>
</dbReference>
<evidence type="ECO:0000313" key="3">
    <source>
        <dbReference type="Proteomes" id="UP000270471"/>
    </source>
</evidence>
<evidence type="ECO:0000313" key="2">
    <source>
        <dbReference type="EMBL" id="RMB86047.1"/>
    </source>
</evidence>